<dbReference type="EMBL" id="BLLF01000173">
    <property type="protein sequence ID" value="GFH08634.1"/>
    <property type="molecule type" value="Genomic_DNA"/>
</dbReference>
<sequence>VNRMLGYALNSKRLKDRLMDTSQLIGEVNVDYTRTMNKMTFDAALRRGHSGCAAPLVALTEQFQQEEQKVISALARIRVECAKVLKMSLFNLHYTKSLRLDEFEQGQSQNTDQVGNYLKDTWAVALKNAIKSSFKDVGKGWYNLHEANMETYEFSKLKKFLTLTRFVMEDTLRFLLEESLAKYVAFITAACSTKVRVVSTCLVESDSPAAGSGPPRVSAPRKPPLLLLELQVSKDGSRLHYSAPLAAIITKATAVFDHAVTKVSGIPVLEPAIMEGLFWASMPQLASVHPQEEGVVRLRDAMTSALRDAVQPVADYLALYSKYEELLKMSPEAYIATLEAKGEELTLAEVRAEIKKHSAELEALQEALPTGIAVGLVHVNSIKVRETLLKKKEKVVSLLKALCARVPRKMMTAVTAKFVEIEKVLRAKTSCLEDVDEQRKYIEALPNKVMELMLEIEASKPWYEQLETLRHLLPEDEARDKFTGEAWPAKLQRLAERQLAVLEEDESKYKEEMSSEQDSFASQVVSLANQVSSFAHHTDLTKMNTILGELVVDPQARALEAHLKQADADANTFNGREALLGVPLTDYSGVRKLVEQYEPFCQFWTVAAAWR</sequence>
<name>A0A699YPC6_HAELA</name>
<dbReference type="Proteomes" id="UP000485058">
    <property type="component" value="Unassembled WGS sequence"/>
</dbReference>
<dbReference type="GO" id="GO:0007018">
    <property type="term" value="P:microtubule-based movement"/>
    <property type="evidence" value="ECO:0007669"/>
    <property type="project" value="InterPro"/>
</dbReference>
<dbReference type="PANTHER" id="PTHR46961">
    <property type="entry name" value="DYNEIN HEAVY CHAIN 1, AXONEMAL-LIKE PROTEIN"/>
    <property type="match status" value="1"/>
</dbReference>
<feature type="coiled-coil region" evidence="1">
    <location>
        <begin position="492"/>
        <end position="519"/>
    </location>
</feature>
<feature type="non-terminal residue" evidence="2">
    <location>
        <position position="1"/>
    </location>
</feature>
<comment type="caution">
    <text evidence="2">The sequence shown here is derived from an EMBL/GenBank/DDBJ whole genome shotgun (WGS) entry which is preliminary data.</text>
</comment>
<gene>
    <name evidence="2" type="ORF">HaLaN_03623</name>
</gene>
<accession>A0A699YPC6</accession>
<dbReference type="PANTHER" id="PTHR46961:SF5">
    <property type="entry name" value="DYNEIN AXONEMAL HEAVY CHAIN 1"/>
    <property type="match status" value="1"/>
</dbReference>
<reference evidence="2 3" key="1">
    <citation type="submission" date="2020-02" db="EMBL/GenBank/DDBJ databases">
        <title>Draft genome sequence of Haematococcus lacustris strain NIES-144.</title>
        <authorList>
            <person name="Morimoto D."/>
            <person name="Nakagawa S."/>
            <person name="Yoshida T."/>
            <person name="Sawayama S."/>
        </authorList>
    </citation>
    <scope>NUCLEOTIDE SEQUENCE [LARGE SCALE GENOMIC DNA]</scope>
    <source>
        <strain evidence="2 3">NIES-144</strain>
    </source>
</reference>
<protein>
    <submittedName>
        <fullName evidence="2">Uncharacterized protein</fullName>
    </submittedName>
</protein>
<evidence type="ECO:0000313" key="2">
    <source>
        <dbReference type="EMBL" id="GFH08634.1"/>
    </source>
</evidence>
<evidence type="ECO:0000256" key="1">
    <source>
        <dbReference type="SAM" id="Coils"/>
    </source>
</evidence>
<dbReference type="InterPro" id="IPR026983">
    <property type="entry name" value="DHC"/>
</dbReference>
<dbReference type="AlphaFoldDB" id="A0A699YPC6"/>
<dbReference type="GO" id="GO:0045505">
    <property type="term" value="F:dynein intermediate chain binding"/>
    <property type="evidence" value="ECO:0007669"/>
    <property type="project" value="InterPro"/>
</dbReference>
<keyword evidence="3" id="KW-1185">Reference proteome</keyword>
<feature type="coiled-coil region" evidence="1">
    <location>
        <begin position="340"/>
        <end position="367"/>
    </location>
</feature>
<dbReference type="GO" id="GO:0030286">
    <property type="term" value="C:dynein complex"/>
    <property type="evidence" value="ECO:0007669"/>
    <property type="project" value="InterPro"/>
</dbReference>
<feature type="non-terminal residue" evidence="2">
    <location>
        <position position="611"/>
    </location>
</feature>
<dbReference type="GO" id="GO:0051959">
    <property type="term" value="F:dynein light intermediate chain binding"/>
    <property type="evidence" value="ECO:0007669"/>
    <property type="project" value="InterPro"/>
</dbReference>
<keyword evidence="1" id="KW-0175">Coiled coil</keyword>
<proteinExistence type="predicted"/>
<organism evidence="2 3">
    <name type="scientific">Haematococcus lacustris</name>
    <name type="common">Green alga</name>
    <name type="synonym">Haematococcus pluvialis</name>
    <dbReference type="NCBI Taxonomy" id="44745"/>
    <lineage>
        <taxon>Eukaryota</taxon>
        <taxon>Viridiplantae</taxon>
        <taxon>Chlorophyta</taxon>
        <taxon>core chlorophytes</taxon>
        <taxon>Chlorophyceae</taxon>
        <taxon>CS clade</taxon>
        <taxon>Chlamydomonadales</taxon>
        <taxon>Haematococcaceae</taxon>
        <taxon>Haematococcus</taxon>
    </lineage>
</organism>
<evidence type="ECO:0000313" key="3">
    <source>
        <dbReference type="Proteomes" id="UP000485058"/>
    </source>
</evidence>